<evidence type="ECO:0000256" key="1">
    <source>
        <dbReference type="ARBA" id="ARBA00004123"/>
    </source>
</evidence>
<organism evidence="2 3">
    <name type="scientific">Acrobeloides nanus</name>
    <dbReference type="NCBI Taxonomy" id="290746"/>
    <lineage>
        <taxon>Eukaryota</taxon>
        <taxon>Metazoa</taxon>
        <taxon>Ecdysozoa</taxon>
        <taxon>Nematoda</taxon>
        <taxon>Chromadorea</taxon>
        <taxon>Rhabditida</taxon>
        <taxon>Tylenchina</taxon>
        <taxon>Cephalobomorpha</taxon>
        <taxon>Cephaloboidea</taxon>
        <taxon>Cephalobidae</taxon>
        <taxon>Acrobeloides</taxon>
    </lineage>
</organism>
<reference evidence="3" key="1">
    <citation type="submission" date="2022-11" db="UniProtKB">
        <authorList>
            <consortium name="WormBaseParasite"/>
        </authorList>
    </citation>
    <scope>IDENTIFICATION</scope>
</reference>
<dbReference type="SUPFAM" id="SSF46689">
    <property type="entry name" value="Homeodomain-like"/>
    <property type="match status" value="1"/>
</dbReference>
<name>A0A914EAB3_9BILA</name>
<proteinExistence type="predicted"/>
<accession>A0A914EAB3</accession>
<protein>
    <submittedName>
        <fullName evidence="3">Transposase</fullName>
    </submittedName>
</protein>
<dbReference type="WBParaSite" id="ACRNAN_scaffold6415.g19957.t1">
    <property type="protein sequence ID" value="ACRNAN_scaffold6415.g19957.t1"/>
    <property type="gene ID" value="ACRNAN_scaffold6415.g19957"/>
</dbReference>
<dbReference type="InterPro" id="IPR009057">
    <property type="entry name" value="Homeodomain-like_sf"/>
</dbReference>
<comment type="subcellular location">
    <subcellularLocation>
        <location evidence="1">Nucleus</location>
    </subcellularLocation>
</comment>
<dbReference type="InterPro" id="IPR036388">
    <property type="entry name" value="WH-like_DNA-bd_sf"/>
</dbReference>
<dbReference type="Proteomes" id="UP000887540">
    <property type="component" value="Unplaced"/>
</dbReference>
<evidence type="ECO:0000313" key="2">
    <source>
        <dbReference type="Proteomes" id="UP000887540"/>
    </source>
</evidence>
<dbReference type="AlphaFoldDB" id="A0A914EAB3"/>
<dbReference type="GO" id="GO:0005634">
    <property type="term" value="C:nucleus"/>
    <property type="evidence" value="ECO:0007669"/>
    <property type="project" value="UniProtKB-SubCell"/>
</dbReference>
<keyword evidence="2" id="KW-1185">Reference proteome</keyword>
<dbReference type="Gene3D" id="1.10.10.10">
    <property type="entry name" value="Winged helix-like DNA-binding domain superfamily/Winged helix DNA-binding domain"/>
    <property type="match status" value="1"/>
</dbReference>
<evidence type="ECO:0000313" key="3">
    <source>
        <dbReference type="WBParaSite" id="ACRNAN_scaffold6415.g19957.t1"/>
    </source>
</evidence>
<sequence length="101" mass="11443">MSKKKREAIVALHAEGCTTKDIEKWLKVLIRTVQNVLKRYRETGSTDTEVAVRALHALRRSLKALKKAWNEIPMEDIRAAIDAVLTRLDACIVAQGGRFEK</sequence>